<dbReference type="Pfam" id="PF03636">
    <property type="entry name" value="Glyco_hydro_65N"/>
    <property type="match status" value="1"/>
</dbReference>
<proteinExistence type="inferred from homology"/>
<feature type="binding site" evidence="3">
    <location>
        <begin position="600"/>
        <end position="601"/>
    </location>
    <ligand>
        <name>substrate</name>
    </ligand>
</feature>
<dbReference type="Gene3D" id="2.60.420.10">
    <property type="entry name" value="Maltose phosphorylase, domain 3"/>
    <property type="match status" value="1"/>
</dbReference>
<evidence type="ECO:0000313" key="7">
    <source>
        <dbReference type="EMBL" id="MBE8713327.1"/>
    </source>
</evidence>
<sequence length="775" mass="89501">MERYSKADAWNIIEEGFDPQKNKIAESLFSIGNGRMGQRANFEETYSGETLQGSYVAGIFYPDKTRVGWWKNGYPETFDKVINSINWIGLEIEIDGEVLDLHQCEVLNFNRTLNMQDGYLSRSFEAKLTSGKIVKVNSIRFCSIDQDEIAGLRYQIEAVNFSGKVKIISYLDGDVRNEDSNYETKFWDFVRDHDDQDTIFLQTRTLKTQFDLAIQASNKLFSNNTQLEVAGEVVRKEKFIAKHYELSIKQGEQISLEKIAAVVSSLNYNQEDLYAKSAQILTAATALGFEKLKQNQAEAWTHKWAEGDLIIEGDLLAQQGIRFSIFQLYQTYTGKDARLNIGPKGFTGEKYAGATYWDTEAYCLPFYLATSPVEVSRNLLVYRHNHLQKAIENAQTLGFTNGAALFPMVTMDGTESHNEWEITFEEIHRNGAIAFAIYNYVRYTGDEKYLTEFGLDVLLAIARFWKQRVNWSKDKNKFVMLGVTGPNEYENNVNNNWYTNRIALWCLDYTKKLLESLKVADLSSYEIICSKNSFEETELSDWQNIIDNLYFPEDKSLGIFLQQDGYLDKEDLTVSDLQKSERPINQNWSWDRILRSPFIKQADVLQGLYFFEEDYDQETLQRNYDYYEPKTVHESSLSPCIHSILAAKLKREDKAYEFYLRTARLDLDNYNNDTEDGLHITSMAGSWMSIIEGFAGMRVKNGKLNFTPFLPESWNAFSFKITFRESLLEVRISKNTFRIQNNSAHPLSVVINNHQQIVNGESEINYPLKEMLIKS</sequence>
<dbReference type="InterPro" id="IPR008928">
    <property type="entry name" value="6-hairpin_glycosidase_sf"/>
</dbReference>
<reference evidence="7" key="1">
    <citation type="submission" date="2018-02" db="EMBL/GenBank/DDBJ databases">
        <authorList>
            <person name="Vasarhelyi B.M."/>
            <person name="Deshmukh S."/>
            <person name="Balint B."/>
            <person name="Kukolya J."/>
        </authorList>
    </citation>
    <scope>NUCLEOTIDE SEQUENCE</scope>
    <source>
        <strain evidence="7">KB22</strain>
    </source>
</reference>
<gene>
    <name evidence="7" type="ORF">C4F49_06515</name>
</gene>
<accession>A0A928UYV3</accession>
<feature type="active site" description="Proton donor" evidence="2">
    <location>
        <position position="488"/>
    </location>
</feature>
<keyword evidence="8" id="KW-1185">Reference proteome</keyword>
<dbReference type="InterPro" id="IPR037018">
    <property type="entry name" value="GH65_N"/>
</dbReference>
<feature type="domain" description="Glycoside hydrolase family 65 central catalytic" evidence="4">
    <location>
        <begin position="322"/>
        <end position="688"/>
    </location>
</feature>
<dbReference type="InterPro" id="IPR005196">
    <property type="entry name" value="Glyco_hydro_65_N"/>
</dbReference>
<dbReference type="Gene3D" id="2.70.98.40">
    <property type="entry name" value="Glycoside hydrolase, family 65, N-terminal domain"/>
    <property type="match status" value="1"/>
</dbReference>
<feature type="domain" description="Glycoside hydrolase family 65 N-terminal" evidence="6">
    <location>
        <begin position="13"/>
        <end position="265"/>
    </location>
</feature>
<feature type="binding site" evidence="3">
    <location>
        <begin position="357"/>
        <end position="358"/>
    </location>
    <ligand>
        <name>substrate</name>
    </ligand>
</feature>
<dbReference type="InterPro" id="IPR005194">
    <property type="entry name" value="Glyco_hydro_65_C"/>
</dbReference>
<feature type="domain" description="Glycoside hydrolase family 65 C-terminal" evidence="5">
    <location>
        <begin position="697"/>
        <end position="755"/>
    </location>
</feature>
<evidence type="ECO:0000256" key="2">
    <source>
        <dbReference type="PIRSR" id="PIRSR036289-50"/>
    </source>
</evidence>
<name>A0A928UYV3_9SPHI</name>
<dbReference type="SUPFAM" id="SSF74650">
    <property type="entry name" value="Galactose mutarotase-like"/>
    <property type="match status" value="1"/>
</dbReference>
<dbReference type="GO" id="GO:0005975">
    <property type="term" value="P:carbohydrate metabolic process"/>
    <property type="evidence" value="ECO:0007669"/>
    <property type="project" value="InterPro"/>
</dbReference>
<dbReference type="Pfam" id="PF03633">
    <property type="entry name" value="Glyco_hydro_65C"/>
    <property type="match status" value="1"/>
</dbReference>
<dbReference type="PANTHER" id="PTHR11051">
    <property type="entry name" value="GLYCOSYL HYDROLASE-RELATED"/>
    <property type="match status" value="1"/>
</dbReference>
<evidence type="ECO:0000256" key="1">
    <source>
        <dbReference type="ARBA" id="ARBA00006768"/>
    </source>
</evidence>
<dbReference type="Pfam" id="PF03632">
    <property type="entry name" value="Glyco_hydro_65m"/>
    <property type="match status" value="1"/>
</dbReference>
<dbReference type="PANTHER" id="PTHR11051:SF14">
    <property type="entry name" value="MALTOSE PHOSPHORYLASE"/>
    <property type="match status" value="1"/>
</dbReference>
<dbReference type="GO" id="GO:0016757">
    <property type="term" value="F:glycosyltransferase activity"/>
    <property type="evidence" value="ECO:0007669"/>
    <property type="project" value="UniProtKB-ARBA"/>
</dbReference>
<dbReference type="InterPro" id="IPR012341">
    <property type="entry name" value="6hp_glycosidase-like_sf"/>
</dbReference>
<evidence type="ECO:0000259" key="5">
    <source>
        <dbReference type="Pfam" id="PF03633"/>
    </source>
</evidence>
<dbReference type="Proteomes" id="UP000616201">
    <property type="component" value="Unassembled WGS sequence"/>
</dbReference>
<dbReference type="EMBL" id="PRDK01000004">
    <property type="protein sequence ID" value="MBE8713327.1"/>
    <property type="molecule type" value="Genomic_DNA"/>
</dbReference>
<keyword evidence="7" id="KW-0378">Hydrolase</keyword>
<dbReference type="InterPro" id="IPR005195">
    <property type="entry name" value="Glyco_hydro_65_M"/>
</dbReference>
<dbReference type="AlphaFoldDB" id="A0A928UYV3"/>
<evidence type="ECO:0000259" key="6">
    <source>
        <dbReference type="Pfam" id="PF03636"/>
    </source>
</evidence>
<dbReference type="InterPro" id="IPR017045">
    <property type="entry name" value="Malt_Pase/Glycosyl_Hdrlase"/>
</dbReference>
<dbReference type="NCBIfam" id="NF010380">
    <property type="entry name" value="PRK13807.1"/>
    <property type="match status" value="1"/>
</dbReference>
<comment type="caution">
    <text evidence="7">The sequence shown here is derived from an EMBL/GenBank/DDBJ whole genome shotgun (WGS) entry which is preliminary data.</text>
</comment>
<dbReference type="InterPro" id="IPR011013">
    <property type="entry name" value="Gal_mutarotase_sf_dom"/>
</dbReference>
<comment type="similarity">
    <text evidence="1">Belongs to the glycosyl hydrolase 65 family.</text>
</comment>
<evidence type="ECO:0000256" key="3">
    <source>
        <dbReference type="PIRSR" id="PIRSR036289-51"/>
    </source>
</evidence>
<dbReference type="GO" id="GO:0030246">
    <property type="term" value="F:carbohydrate binding"/>
    <property type="evidence" value="ECO:0007669"/>
    <property type="project" value="InterPro"/>
</dbReference>
<protein>
    <submittedName>
        <fullName evidence="7">Family 65 glycosyl hydrolase</fullName>
    </submittedName>
</protein>
<dbReference type="RefSeq" id="WP_196935271.1">
    <property type="nucleotide sequence ID" value="NZ_MU158698.1"/>
</dbReference>
<dbReference type="SUPFAM" id="SSF48208">
    <property type="entry name" value="Six-hairpin glycosidases"/>
    <property type="match status" value="1"/>
</dbReference>
<evidence type="ECO:0000313" key="8">
    <source>
        <dbReference type="Proteomes" id="UP000616201"/>
    </source>
</evidence>
<dbReference type="Gene3D" id="1.50.10.10">
    <property type="match status" value="1"/>
</dbReference>
<dbReference type="GO" id="GO:0004553">
    <property type="term" value="F:hydrolase activity, hydrolyzing O-glycosyl compounds"/>
    <property type="evidence" value="ECO:0007669"/>
    <property type="project" value="TreeGrafter"/>
</dbReference>
<dbReference type="PIRSF" id="PIRSF036289">
    <property type="entry name" value="Glycosyl_hydrolase_malt_phosph"/>
    <property type="match status" value="1"/>
</dbReference>
<evidence type="ECO:0000259" key="4">
    <source>
        <dbReference type="Pfam" id="PF03632"/>
    </source>
</evidence>
<organism evidence="7 8">
    <name type="scientific">Sphingobacterium hungaricum</name>
    <dbReference type="NCBI Taxonomy" id="2082723"/>
    <lineage>
        <taxon>Bacteria</taxon>
        <taxon>Pseudomonadati</taxon>
        <taxon>Bacteroidota</taxon>
        <taxon>Sphingobacteriia</taxon>
        <taxon>Sphingobacteriales</taxon>
        <taxon>Sphingobacteriaceae</taxon>
        <taxon>Sphingobacterium</taxon>
    </lineage>
</organism>